<feature type="region of interest" description="Disordered" evidence="1">
    <location>
        <begin position="194"/>
        <end position="341"/>
    </location>
</feature>
<proteinExistence type="predicted"/>
<evidence type="ECO:0000313" key="2">
    <source>
        <dbReference type="EMBL" id="CAC5432696.1"/>
    </source>
</evidence>
<name>A0A6J8FN61_LEIDO</name>
<feature type="compositionally biased region" description="Basic and acidic residues" evidence="1">
    <location>
        <begin position="464"/>
        <end position="474"/>
    </location>
</feature>
<feature type="region of interest" description="Disordered" evidence="1">
    <location>
        <begin position="542"/>
        <end position="577"/>
    </location>
</feature>
<gene>
    <name evidence="2" type="ORF">LDHU3_31.4840</name>
</gene>
<feature type="compositionally biased region" description="Basic and acidic residues" evidence="1">
    <location>
        <begin position="257"/>
        <end position="269"/>
    </location>
</feature>
<protein>
    <submittedName>
        <fullName evidence="2">Hypothetical_protein_conserved</fullName>
    </submittedName>
</protein>
<dbReference type="AlphaFoldDB" id="A0A6J8FN61"/>
<dbReference type="VEuPathDB" id="TriTrypDB:LDHU3_31.4840"/>
<sequence>MGFCLCHPKSTTALHAEQLEKLEAVPTEAPASASAPKIPLLVEPHDTKSTCPPAPPDPSPVHERELNGRCSSLSRSTIIEGCGNPGWAPGTRAFVGRDDSAHRGTSPRTRTLATDSIFDSSFQRGSDVVSRTLNCPSAAHSSNTSPLSLRDTRAGKPGSLSVTDMHTIANGVANHTRSISGPADALQLSSILRPSSGWTNSRSPLTQNRPPSTEHWSSSQSSGPQTTLVPSRGSVCFLGSDGKAAEPQGTGSNEVSHQGDQDRLKETSDGARTSADTPTAQGNRQRVPRSLIAGNGGADGGSPTKKTDPKFCSPAPTAASVSRETPSPWPSVEGPPSNPSHHNGVFNDLAYFCFSENSDQSGVFYGNGGSGEMPPAAPLLTATSRASQSPKSILLRPSANTSGAGGLWTPQCPVSLPWQDSVSSGLRRVSRRRKSEQDGLLSERRPSFDVGLPHRPSSSGLHRSGRDEDSGRDDAHIIASVRRTMMRLQRFDGAGSVCSNGPSRPGGRLSSADINARALRTAERISVAMLSVPKAVKTIVESKGSMSCSATSDSGSAETTSGARAPAPDPKKPTLSQ</sequence>
<feature type="compositionally biased region" description="Polar residues" evidence="1">
    <location>
        <begin position="544"/>
        <end position="562"/>
    </location>
</feature>
<evidence type="ECO:0000256" key="1">
    <source>
        <dbReference type="SAM" id="MobiDB-lite"/>
    </source>
</evidence>
<dbReference type="EMBL" id="LR812651">
    <property type="protein sequence ID" value="CAC5432696.1"/>
    <property type="molecule type" value="Genomic_DNA"/>
</dbReference>
<dbReference type="VEuPathDB" id="TriTrypDB:LdCL_310035300"/>
<feature type="compositionally biased region" description="Basic and acidic residues" evidence="1">
    <location>
        <begin position="435"/>
        <end position="447"/>
    </location>
</feature>
<feature type="compositionally biased region" description="Polar residues" evidence="1">
    <location>
        <begin position="194"/>
        <end position="229"/>
    </location>
</feature>
<feature type="compositionally biased region" description="Polar residues" evidence="1">
    <location>
        <begin position="136"/>
        <end position="147"/>
    </location>
</feature>
<dbReference type="Proteomes" id="UP000601710">
    <property type="component" value="Chromosome 31"/>
</dbReference>
<feature type="compositionally biased region" description="Polar residues" evidence="1">
    <location>
        <begin position="270"/>
        <end position="284"/>
    </location>
</feature>
<feature type="region of interest" description="Disordered" evidence="1">
    <location>
        <begin position="136"/>
        <end position="161"/>
    </location>
</feature>
<accession>A0A6J8FN61</accession>
<evidence type="ECO:0000313" key="3">
    <source>
        <dbReference type="Proteomes" id="UP000601710"/>
    </source>
</evidence>
<feature type="region of interest" description="Disordered" evidence="1">
    <location>
        <begin position="423"/>
        <end position="474"/>
    </location>
</feature>
<dbReference type="VEuPathDB" id="TriTrypDB:LdBPK_312730.1"/>
<reference evidence="2" key="1">
    <citation type="submission" date="2020-06" db="EMBL/GenBank/DDBJ databases">
        <authorList>
            <person name="Camacho E."/>
            <person name="Gonzalez-de la Fuente S."/>
            <person name="Rastrojo A."/>
            <person name="Peiro-Pastor R."/>
            <person name="Solana JC."/>
            <person name="Tabera L."/>
            <person name="Gamarro F."/>
            <person name="Carrasco-Ramiro F."/>
            <person name="Requena JM."/>
            <person name="Aguado B."/>
        </authorList>
    </citation>
    <scope>NUCLEOTIDE SEQUENCE</scope>
</reference>
<organism evidence="2 3">
    <name type="scientific">Leishmania donovani</name>
    <dbReference type="NCBI Taxonomy" id="5661"/>
    <lineage>
        <taxon>Eukaryota</taxon>
        <taxon>Discoba</taxon>
        <taxon>Euglenozoa</taxon>
        <taxon>Kinetoplastea</taxon>
        <taxon>Metakinetoplastina</taxon>
        <taxon>Trypanosomatida</taxon>
        <taxon>Trypanosomatidae</taxon>
        <taxon>Leishmaniinae</taxon>
        <taxon>Leishmania</taxon>
    </lineage>
</organism>